<dbReference type="SUPFAM" id="SSF50985">
    <property type="entry name" value="RCC1/BLIP-II"/>
    <property type="match status" value="1"/>
</dbReference>
<feature type="compositionally biased region" description="Basic and acidic residues" evidence="3">
    <location>
        <begin position="614"/>
        <end position="636"/>
    </location>
</feature>
<dbReference type="InterPro" id="IPR058923">
    <property type="entry name" value="RCC1-like_dom"/>
</dbReference>
<protein>
    <recommendedName>
        <fullName evidence="4">RCC1-like domain-containing protein</fullName>
    </recommendedName>
</protein>
<accession>A0AAD7UAT9</accession>
<comment type="caution">
    <text evidence="5">The sequence shown here is derived from an EMBL/GenBank/DDBJ whole genome shotgun (WGS) entry which is preliminary data.</text>
</comment>
<dbReference type="InterPro" id="IPR000408">
    <property type="entry name" value="Reg_chr_condens"/>
</dbReference>
<feature type="domain" description="RCC1-like" evidence="4">
    <location>
        <begin position="258"/>
        <end position="454"/>
    </location>
</feature>
<dbReference type="InterPro" id="IPR051210">
    <property type="entry name" value="Ub_ligase/GEF_domain"/>
</dbReference>
<dbReference type="Pfam" id="PF25390">
    <property type="entry name" value="WD40_RLD"/>
    <property type="match status" value="1"/>
</dbReference>
<evidence type="ECO:0000256" key="2">
    <source>
        <dbReference type="PROSITE-ProRule" id="PRU00235"/>
    </source>
</evidence>
<feature type="repeat" description="RCC1" evidence="2">
    <location>
        <begin position="382"/>
        <end position="435"/>
    </location>
</feature>
<keyword evidence="1" id="KW-0677">Repeat</keyword>
<dbReference type="Gene3D" id="2.130.10.30">
    <property type="entry name" value="Regulator of chromosome condensation 1/beta-lactamase-inhibitor protein II"/>
    <property type="match status" value="2"/>
</dbReference>
<gene>
    <name evidence="5" type="ORF">CTAYLR_001966</name>
</gene>
<proteinExistence type="predicted"/>
<dbReference type="PANTHER" id="PTHR22870">
    <property type="entry name" value="REGULATOR OF CHROMOSOME CONDENSATION"/>
    <property type="match status" value="1"/>
</dbReference>
<sequence>MASTTGYRPRFSVKQARLKLLKAAEKLERDELFPPQEQQQQEQVLLGSASAGSILSHHNHHHHHRKPRRVASPVPAAQKASEEQRATLLFSCGVHDVASDEVREGEEKRNRLRPWLEPVEGPGGSVGDGDFIVGVACAESATVAVTANGKVVGWGGGTLMRGTGSRPARPETVQSVLGSTRCARLVACGPRHAVVVTSDGKLLSWGAGGAGRLGHGDAAARHAPTLVDALASGFVVAAACGGEHTAAIVARERGDVVGRLYTWGDARAGQLGHVDDDDDDEGDDSSRPRPVAFFDRQVGVRLVACGLHHTLAVSWEELDGKLCAKLYAWGFGDEGRLGVGDETTCRSPTRVLLPVEYGSSKPAYVSSTSAGDKHSLALLSDGRLFAWGDNSFGQLGLGKATKTAVAFPTQVPTPSGEDLVHVACGARHSGATTARGEVLLWGFGEEGQLGGGPELTCKSAPQGETAAAIARPVAREATSTASDPDDPTSPSKRTMLAVRDLLGSSSIEPAASPKRRWAADSVALGVRHTVVLCRNAKAGVTRAALADSAFGGGDDPTPDVPLETHPVTPPEILEPVTNPPEVRQSPEVEDGPVVQNEIKRFDRALLEERLMETRERRRRARDDRHLAEVEGSRRTAESQLVAPAARPKDDKTGSVQQPAPAPSPPRAEETPVIADDPQPAYQEEEEEQPIRRPYSDIFYRDSQDVDVCFVANAARRARSRERRKRSGAPDNISPYSAPKNRSRRLPRKSPSTPQLITEQRRAQFRRPRNTIYSCASPPRRTVVERQAPAAAPRVKDDDDPVAAFMRRAAAKQYKS</sequence>
<feature type="region of interest" description="Disordered" evidence="3">
    <location>
        <begin position="473"/>
        <end position="492"/>
    </location>
</feature>
<dbReference type="PROSITE" id="PS00626">
    <property type="entry name" value="RCC1_2"/>
    <property type="match status" value="2"/>
</dbReference>
<dbReference type="Proteomes" id="UP001230188">
    <property type="component" value="Unassembled WGS sequence"/>
</dbReference>
<organism evidence="5 6">
    <name type="scientific">Chrysophaeum taylorii</name>
    <dbReference type="NCBI Taxonomy" id="2483200"/>
    <lineage>
        <taxon>Eukaryota</taxon>
        <taxon>Sar</taxon>
        <taxon>Stramenopiles</taxon>
        <taxon>Ochrophyta</taxon>
        <taxon>Pelagophyceae</taxon>
        <taxon>Pelagomonadales</taxon>
        <taxon>Pelagomonadaceae</taxon>
        <taxon>Chrysophaeum</taxon>
    </lineage>
</organism>
<feature type="compositionally biased region" description="Basic and acidic residues" evidence="3">
    <location>
        <begin position="688"/>
        <end position="697"/>
    </location>
</feature>
<feature type="region of interest" description="Disordered" evidence="3">
    <location>
        <begin position="567"/>
        <end position="595"/>
    </location>
</feature>
<dbReference type="AlphaFoldDB" id="A0AAD7UAT9"/>
<evidence type="ECO:0000259" key="4">
    <source>
        <dbReference type="Pfam" id="PF25390"/>
    </source>
</evidence>
<feature type="region of interest" description="Disordered" evidence="3">
    <location>
        <begin position="271"/>
        <end position="290"/>
    </location>
</feature>
<feature type="repeat" description="RCC1" evidence="2">
    <location>
        <begin position="200"/>
        <end position="251"/>
    </location>
</feature>
<dbReference type="PANTHER" id="PTHR22870:SF466">
    <property type="entry name" value="ANKYRIN REPEAT-CONTAINING PROTEIN"/>
    <property type="match status" value="1"/>
</dbReference>
<dbReference type="PROSITE" id="PS50012">
    <property type="entry name" value="RCC1_3"/>
    <property type="match status" value="5"/>
</dbReference>
<evidence type="ECO:0000256" key="3">
    <source>
        <dbReference type="SAM" id="MobiDB-lite"/>
    </source>
</evidence>
<dbReference type="PRINTS" id="PR00633">
    <property type="entry name" value="RCCNDNSATION"/>
</dbReference>
<feature type="compositionally biased region" description="Basic residues" evidence="3">
    <location>
        <begin position="715"/>
        <end position="726"/>
    </location>
</feature>
<feature type="repeat" description="RCC1" evidence="2">
    <location>
        <begin position="324"/>
        <end position="381"/>
    </location>
</feature>
<dbReference type="Pfam" id="PF00415">
    <property type="entry name" value="RCC1"/>
    <property type="match status" value="1"/>
</dbReference>
<name>A0AAD7UAT9_9STRA</name>
<evidence type="ECO:0000313" key="5">
    <source>
        <dbReference type="EMBL" id="KAJ8600233.1"/>
    </source>
</evidence>
<feature type="repeat" description="RCC1" evidence="2">
    <location>
        <begin position="149"/>
        <end position="199"/>
    </location>
</feature>
<feature type="repeat" description="RCC1" evidence="2">
    <location>
        <begin position="258"/>
        <end position="316"/>
    </location>
</feature>
<keyword evidence="6" id="KW-1185">Reference proteome</keyword>
<dbReference type="EMBL" id="JAQMWT010000526">
    <property type="protein sequence ID" value="KAJ8600233.1"/>
    <property type="molecule type" value="Genomic_DNA"/>
</dbReference>
<dbReference type="InterPro" id="IPR009091">
    <property type="entry name" value="RCC1/BLIP-II"/>
</dbReference>
<reference evidence="5" key="1">
    <citation type="submission" date="2023-01" db="EMBL/GenBank/DDBJ databases">
        <title>Metagenome sequencing of chrysophaentin producing Chrysophaeum taylorii.</title>
        <authorList>
            <person name="Davison J."/>
            <person name="Bewley C."/>
        </authorList>
    </citation>
    <scope>NUCLEOTIDE SEQUENCE</scope>
    <source>
        <strain evidence="5">NIES-1699</strain>
    </source>
</reference>
<feature type="region of interest" description="Disordered" evidence="3">
    <location>
        <begin position="614"/>
        <end position="697"/>
    </location>
</feature>
<evidence type="ECO:0000313" key="6">
    <source>
        <dbReference type="Proteomes" id="UP001230188"/>
    </source>
</evidence>
<evidence type="ECO:0000256" key="1">
    <source>
        <dbReference type="ARBA" id="ARBA00022737"/>
    </source>
</evidence>
<feature type="region of interest" description="Disordered" evidence="3">
    <location>
        <begin position="715"/>
        <end position="798"/>
    </location>
</feature>